<dbReference type="SUPFAM" id="SSF53474">
    <property type="entry name" value="alpha/beta-Hydrolases"/>
    <property type="match status" value="1"/>
</dbReference>
<accession>A0A5Q0GR88</accession>
<evidence type="ECO:0000313" key="5">
    <source>
        <dbReference type="EMBL" id="QFZ16458.1"/>
    </source>
</evidence>
<proteinExistence type="inferred from homology"/>
<keyword evidence="2" id="KW-0378">Hydrolase</keyword>
<dbReference type="GO" id="GO:0004806">
    <property type="term" value="F:triacylglycerol lipase activity"/>
    <property type="evidence" value="ECO:0007669"/>
    <property type="project" value="TreeGrafter"/>
</dbReference>
<feature type="active site" evidence="3">
    <location>
        <position position="40"/>
    </location>
</feature>
<evidence type="ECO:0000256" key="2">
    <source>
        <dbReference type="ARBA" id="ARBA00022801"/>
    </source>
</evidence>
<dbReference type="InterPro" id="IPR050300">
    <property type="entry name" value="GDXG_lipolytic_enzyme"/>
</dbReference>
<dbReference type="Proteomes" id="UP000325787">
    <property type="component" value="Chromosome"/>
</dbReference>
<dbReference type="PROSITE" id="PS01174">
    <property type="entry name" value="LIPASE_GDXG_SER"/>
    <property type="match status" value="1"/>
</dbReference>
<dbReference type="InterPro" id="IPR029058">
    <property type="entry name" value="AB_hydrolase_fold"/>
</dbReference>
<protein>
    <recommendedName>
        <fullName evidence="4">Alpha/beta hydrolase fold-3 domain-containing protein</fullName>
    </recommendedName>
</protein>
<keyword evidence="6" id="KW-1185">Reference proteome</keyword>
<gene>
    <name evidence="5" type="ORF">EKG83_02365</name>
</gene>
<dbReference type="RefSeq" id="WP_051766222.1">
    <property type="nucleotide sequence ID" value="NZ_CP034550.1"/>
</dbReference>
<dbReference type="InterPro" id="IPR033140">
    <property type="entry name" value="Lipase_GDXG_put_SER_AS"/>
</dbReference>
<dbReference type="Pfam" id="PF07859">
    <property type="entry name" value="Abhydrolase_3"/>
    <property type="match status" value="1"/>
</dbReference>
<dbReference type="PANTHER" id="PTHR48081:SF30">
    <property type="entry name" value="ACETYL-HYDROLASE LIPR-RELATED"/>
    <property type="match status" value="1"/>
</dbReference>
<dbReference type="Gene3D" id="3.40.50.1820">
    <property type="entry name" value="alpha/beta hydrolase"/>
    <property type="match status" value="1"/>
</dbReference>
<organism evidence="5 6">
    <name type="scientific">Saccharothrix syringae</name>
    <name type="common">Nocardiopsis syringae</name>
    <dbReference type="NCBI Taxonomy" id="103733"/>
    <lineage>
        <taxon>Bacteria</taxon>
        <taxon>Bacillati</taxon>
        <taxon>Actinomycetota</taxon>
        <taxon>Actinomycetes</taxon>
        <taxon>Pseudonocardiales</taxon>
        <taxon>Pseudonocardiaceae</taxon>
        <taxon>Saccharothrix</taxon>
    </lineage>
</organism>
<dbReference type="OrthoDB" id="128186at2"/>
<reference evidence="6" key="1">
    <citation type="journal article" date="2021" name="Curr. Microbiol.">
        <title>Complete genome of nocamycin-producing strain Saccharothrix syringae NRRL B-16468 reveals the biosynthetic potential for secondary metabolites.</title>
        <authorList>
            <person name="Mo X."/>
            <person name="Yang S."/>
        </authorList>
    </citation>
    <scope>NUCLEOTIDE SEQUENCE [LARGE SCALE GENOMIC DNA]</scope>
    <source>
        <strain evidence="6">ATCC 51364 / DSM 43886 / JCM 6844 / KCTC 9398 / NBRC 14523 / NRRL B-16468 / INA 2240</strain>
    </source>
</reference>
<sequence length="191" mass="19972">MNPVCPRCGWCRGAPQTVEVYRWLLGASIGSARVAFAGDSAGAALVVNAQPRAREPGLPPPAAALLISPWVDPEAGGGTYRTNAETDGYFYRDLVALMAGLYPGPGGDPRDPTANPPHADLTGLAPMYVRAGGHETLLDDGRALVERAGEAGLDVFDGQVHTFRMAAGRSPEADDAIRRLAGWVRPGLGLA</sequence>
<evidence type="ECO:0000313" key="6">
    <source>
        <dbReference type="Proteomes" id="UP000325787"/>
    </source>
</evidence>
<dbReference type="PANTHER" id="PTHR48081">
    <property type="entry name" value="AB HYDROLASE SUPERFAMILY PROTEIN C4A8.06C"/>
    <property type="match status" value="1"/>
</dbReference>
<evidence type="ECO:0000256" key="1">
    <source>
        <dbReference type="ARBA" id="ARBA00010515"/>
    </source>
</evidence>
<evidence type="ECO:0000259" key="4">
    <source>
        <dbReference type="Pfam" id="PF07859"/>
    </source>
</evidence>
<evidence type="ECO:0000256" key="3">
    <source>
        <dbReference type="PROSITE-ProRule" id="PRU10038"/>
    </source>
</evidence>
<name>A0A5Q0GR88_SACSY</name>
<comment type="similarity">
    <text evidence="1">Belongs to the 'GDXG' lipolytic enzyme family.</text>
</comment>
<dbReference type="KEGG" id="ssyi:EKG83_02365"/>
<dbReference type="InterPro" id="IPR013094">
    <property type="entry name" value="AB_hydrolase_3"/>
</dbReference>
<feature type="domain" description="Alpha/beta hydrolase fold-3" evidence="4">
    <location>
        <begin position="16"/>
        <end position="163"/>
    </location>
</feature>
<dbReference type="EMBL" id="CP034550">
    <property type="protein sequence ID" value="QFZ16458.1"/>
    <property type="molecule type" value="Genomic_DNA"/>
</dbReference>
<dbReference type="AlphaFoldDB" id="A0A5Q0GR88"/>